<reference evidence="9 10" key="1">
    <citation type="submission" date="2020-08" db="EMBL/GenBank/DDBJ databases">
        <title>Genomic Encyclopedia of Type Strains, Phase IV (KMG-IV): sequencing the most valuable type-strain genomes for metagenomic binning, comparative biology and taxonomic classification.</title>
        <authorList>
            <person name="Goeker M."/>
        </authorList>
    </citation>
    <scope>NUCLEOTIDE SEQUENCE [LARGE SCALE GENOMIC DNA]</scope>
    <source>
        <strain evidence="9 10">DSM 23240</strain>
    </source>
</reference>
<protein>
    <recommendedName>
        <fullName evidence="7">Aminotransferase</fullName>
        <ecNumber evidence="7">2.6.1.-</ecNumber>
    </recommendedName>
</protein>
<dbReference type="PANTHER" id="PTHR11879">
    <property type="entry name" value="ASPARTATE AMINOTRANSFERASE"/>
    <property type="match status" value="1"/>
</dbReference>
<feature type="domain" description="Aminotransferase class I/classII large" evidence="8">
    <location>
        <begin position="35"/>
        <end position="401"/>
    </location>
</feature>
<dbReference type="InterPro" id="IPR015422">
    <property type="entry name" value="PyrdxlP-dep_Trfase_small"/>
</dbReference>
<evidence type="ECO:0000256" key="1">
    <source>
        <dbReference type="ARBA" id="ARBA00001933"/>
    </source>
</evidence>
<dbReference type="PRINTS" id="PR00799">
    <property type="entry name" value="TRANSAMINASE"/>
</dbReference>
<evidence type="ECO:0000256" key="4">
    <source>
        <dbReference type="ARBA" id="ARBA00022576"/>
    </source>
</evidence>
<name>A0A840S1L0_9BURK</name>
<dbReference type="GO" id="GO:0005829">
    <property type="term" value="C:cytosol"/>
    <property type="evidence" value="ECO:0007669"/>
    <property type="project" value="TreeGrafter"/>
</dbReference>
<dbReference type="Gene3D" id="3.90.1150.10">
    <property type="entry name" value="Aspartate Aminotransferase, domain 1"/>
    <property type="match status" value="1"/>
</dbReference>
<evidence type="ECO:0000313" key="9">
    <source>
        <dbReference type="EMBL" id="MBB5202581.1"/>
    </source>
</evidence>
<dbReference type="EMBL" id="JACHHQ010000017">
    <property type="protein sequence ID" value="MBB5202581.1"/>
    <property type="molecule type" value="Genomic_DNA"/>
</dbReference>
<evidence type="ECO:0000256" key="7">
    <source>
        <dbReference type="RuleBase" id="RU000481"/>
    </source>
</evidence>
<organism evidence="9 10">
    <name type="scientific">Glaciimonas immobilis</name>
    <dbReference type="NCBI Taxonomy" id="728004"/>
    <lineage>
        <taxon>Bacteria</taxon>
        <taxon>Pseudomonadati</taxon>
        <taxon>Pseudomonadota</taxon>
        <taxon>Betaproteobacteria</taxon>
        <taxon>Burkholderiales</taxon>
        <taxon>Oxalobacteraceae</taxon>
        <taxon>Glaciimonas</taxon>
    </lineage>
</organism>
<comment type="similarity">
    <text evidence="2 7">Belongs to the class-I pyridoxal-phosphate-dependent aminotransferase family.</text>
</comment>
<dbReference type="InterPro" id="IPR015424">
    <property type="entry name" value="PyrdxlP-dep_Trfase"/>
</dbReference>
<evidence type="ECO:0000256" key="3">
    <source>
        <dbReference type="ARBA" id="ARBA00011738"/>
    </source>
</evidence>
<evidence type="ECO:0000313" key="10">
    <source>
        <dbReference type="Proteomes" id="UP000571084"/>
    </source>
</evidence>
<dbReference type="GO" id="GO:0030170">
    <property type="term" value="F:pyridoxal phosphate binding"/>
    <property type="evidence" value="ECO:0007669"/>
    <property type="project" value="InterPro"/>
</dbReference>
<accession>A0A840S1L0</accession>
<dbReference type="InterPro" id="IPR015421">
    <property type="entry name" value="PyrdxlP-dep_Trfase_major"/>
</dbReference>
<dbReference type="InterPro" id="IPR004839">
    <property type="entry name" value="Aminotransferase_I/II_large"/>
</dbReference>
<dbReference type="GO" id="GO:0033585">
    <property type="term" value="P:L-phenylalanine biosynthetic process from chorismate via phenylpyruvate"/>
    <property type="evidence" value="ECO:0007669"/>
    <property type="project" value="TreeGrafter"/>
</dbReference>
<dbReference type="CDD" id="cd00609">
    <property type="entry name" value="AAT_like"/>
    <property type="match status" value="1"/>
</dbReference>
<dbReference type="GO" id="GO:0004838">
    <property type="term" value="F:L-tyrosine-2-oxoglutarate transaminase activity"/>
    <property type="evidence" value="ECO:0007669"/>
    <property type="project" value="TreeGrafter"/>
</dbReference>
<dbReference type="EC" id="2.6.1.-" evidence="7"/>
<keyword evidence="5 7" id="KW-0808">Transferase</keyword>
<evidence type="ECO:0000256" key="5">
    <source>
        <dbReference type="ARBA" id="ARBA00022679"/>
    </source>
</evidence>
<comment type="caution">
    <text evidence="9">The sequence shown here is derived from an EMBL/GenBank/DDBJ whole genome shotgun (WGS) entry which is preliminary data.</text>
</comment>
<dbReference type="FunFam" id="3.90.1150.10:FF:000001">
    <property type="entry name" value="Aspartate aminotransferase"/>
    <property type="match status" value="1"/>
</dbReference>
<dbReference type="Proteomes" id="UP000571084">
    <property type="component" value="Unassembled WGS sequence"/>
</dbReference>
<proteinExistence type="inferred from homology"/>
<dbReference type="Gene3D" id="3.40.640.10">
    <property type="entry name" value="Type I PLP-dependent aspartate aminotransferase-like (Major domain)"/>
    <property type="match status" value="1"/>
</dbReference>
<keyword evidence="10" id="KW-1185">Reference proteome</keyword>
<gene>
    <name evidence="9" type="ORF">HNR39_004449</name>
</gene>
<dbReference type="SUPFAM" id="SSF53383">
    <property type="entry name" value="PLP-dependent transferases"/>
    <property type="match status" value="1"/>
</dbReference>
<dbReference type="AlphaFoldDB" id="A0A840S1L0"/>
<sequence length="405" mass="44233">MNAPLSASLFTAIEMAPRDPILGVTDGFNSDKNPQKINLGVGVYSDDDSKVPLLQCVRKAEAQLIEKLSPRTYLPIDGLAAYDKAVQELVFGADSAVITEKRAITVQAIGGTGALKLGADFLKRFSAENTQVWISDPSWENHRALFEFAGFTVNNYPYYDAATRGVNFAGMLDALKTMPRGAIVLLHACCHNPTGADLSSDQWTEVIQVVTQNGLVPFLDMAYQGFGDGIDADGEVVRRFTDAGCPLFISNSFSKSFSLYGERVGALSIVATTAEEAGRILSQLKRVIRTNYSNPPIHGGQVVATALASPELRALWEEELAGMRVRIREMRELLAKKLKEQAPAHDFSFVTKQRGMFSYTGLTKAQVEKLRDEFSIHTIDTGRICVAALNTKNIDYVVASIAKVL</sequence>
<dbReference type="InterPro" id="IPR004838">
    <property type="entry name" value="NHTrfase_class1_PyrdxlP-BS"/>
</dbReference>
<comment type="subunit">
    <text evidence="3">Homodimer.</text>
</comment>
<evidence type="ECO:0000259" key="8">
    <source>
        <dbReference type="Pfam" id="PF00155"/>
    </source>
</evidence>
<dbReference type="NCBIfam" id="NF006719">
    <property type="entry name" value="PRK09257.1"/>
    <property type="match status" value="1"/>
</dbReference>
<dbReference type="InterPro" id="IPR000796">
    <property type="entry name" value="Asp_trans"/>
</dbReference>
<comment type="cofactor">
    <cofactor evidence="1 7">
        <name>pyridoxal 5'-phosphate</name>
        <dbReference type="ChEBI" id="CHEBI:597326"/>
    </cofactor>
</comment>
<keyword evidence="6" id="KW-0663">Pyridoxal phosphate</keyword>
<dbReference type="PANTHER" id="PTHR11879:SF37">
    <property type="entry name" value="AROMATIC-AMINO-ACID AMINOTRANSFERASE"/>
    <property type="match status" value="1"/>
</dbReference>
<dbReference type="FunFam" id="3.40.640.10:FF:000015">
    <property type="entry name" value="Aspartate aminotransferase"/>
    <property type="match status" value="1"/>
</dbReference>
<dbReference type="PROSITE" id="PS00105">
    <property type="entry name" value="AA_TRANSFER_CLASS_1"/>
    <property type="match status" value="1"/>
</dbReference>
<evidence type="ECO:0000256" key="2">
    <source>
        <dbReference type="ARBA" id="ARBA00007441"/>
    </source>
</evidence>
<evidence type="ECO:0000256" key="6">
    <source>
        <dbReference type="ARBA" id="ARBA00022898"/>
    </source>
</evidence>
<dbReference type="RefSeq" id="WP_168057125.1">
    <property type="nucleotide sequence ID" value="NZ_JAAOZT010000016.1"/>
</dbReference>
<dbReference type="GO" id="GO:0042802">
    <property type="term" value="F:identical protein binding"/>
    <property type="evidence" value="ECO:0007669"/>
    <property type="project" value="TreeGrafter"/>
</dbReference>
<dbReference type="Pfam" id="PF00155">
    <property type="entry name" value="Aminotran_1_2"/>
    <property type="match status" value="1"/>
</dbReference>
<keyword evidence="4 7" id="KW-0032">Aminotransferase</keyword>